<organism evidence="3">
    <name type="scientific">marine sediment metagenome</name>
    <dbReference type="NCBI Taxonomy" id="412755"/>
    <lineage>
        <taxon>unclassified sequences</taxon>
        <taxon>metagenomes</taxon>
        <taxon>ecological metagenomes</taxon>
    </lineage>
</organism>
<protein>
    <recommendedName>
        <fullName evidence="2">SIS domain-containing protein</fullName>
    </recommendedName>
</protein>
<dbReference type="InterPro" id="IPR046348">
    <property type="entry name" value="SIS_dom_sf"/>
</dbReference>
<evidence type="ECO:0000259" key="2">
    <source>
        <dbReference type="PROSITE" id="PS51464"/>
    </source>
</evidence>
<dbReference type="GO" id="GO:0019899">
    <property type="term" value="F:enzyme binding"/>
    <property type="evidence" value="ECO:0007669"/>
    <property type="project" value="TreeGrafter"/>
</dbReference>
<dbReference type="GO" id="GO:0042593">
    <property type="term" value="P:glucose homeostasis"/>
    <property type="evidence" value="ECO:0007669"/>
    <property type="project" value="TreeGrafter"/>
</dbReference>
<name>X1R5Z2_9ZZZZ</name>
<dbReference type="Gene3D" id="3.40.50.10490">
    <property type="entry name" value="Glucose-6-phosphate isomerase like protein, domain 1"/>
    <property type="match status" value="1"/>
</dbReference>
<dbReference type="PANTHER" id="PTHR10088">
    <property type="entry name" value="GLUCOKINASE REGULATORY PROTEIN"/>
    <property type="match status" value="1"/>
</dbReference>
<proteinExistence type="predicted"/>
<dbReference type="GO" id="GO:0030246">
    <property type="term" value="F:carbohydrate binding"/>
    <property type="evidence" value="ECO:0007669"/>
    <property type="project" value="TreeGrafter"/>
</dbReference>
<dbReference type="PANTHER" id="PTHR10088:SF4">
    <property type="entry name" value="GLUCOKINASE REGULATORY PROTEIN"/>
    <property type="match status" value="1"/>
</dbReference>
<keyword evidence="1" id="KW-0119">Carbohydrate metabolism</keyword>
<dbReference type="GO" id="GO:0009750">
    <property type="term" value="P:response to fructose"/>
    <property type="evidence" value="ECO:0007669"/>
    <property type="project" value="TreeGrafter"/>
</dbReference>
<gene>
    <name evidence="3" type="ORF">S06H3_57394</name>
</gene>
<dbReference type="PROSITE" id="PS51464">
    <property type="entry name" value="SIS"/>
    <property type="match status" value="1"/>
</dbReference>
<feature type="non-terminal residue" evidence="3">
    <location>
        <position position="1"/>
    </location>
</feature>
<dbReference type="GO" id="GO:1901135">
    <property type="term" value="P:carbohydrate derivative metabolic process"/>
    <property type="evidence" value="ECO:0007669"/>
    <property type="project" value="InterPro"/>
</dbReference>
<dbReference type="InterPro" id="IPR040190">
    <property type="entry name" value="MURQ/GCKR"/>
</dbReference>
<dbReference type="Pfam" id="PF22645">
    <property type="entry name" value="GKRP_SIS_N"/>
    <property type="match status" value="1"/>
</dbReference>
<evidence type="ECO:0000313" key="3">
    <source>
        <dbReference type="EMBL" id="GAI58555.1"/>
    </source>
</evidence>
<accession>X1R5Z2</accession>
<dbReference type="GO" id="GO:0005654">
    <property type="term" value="C:nucleoplasm"/>
    <property type="evidence" value="ECO:0007669"/>
    <property type="project" value="TreeGrafter"/>
</dbReference>
<comment type="caution">
    <text evidence="3">The sequence shown here is derived from an EMBL/GenBank/DDBJ whole genome shotgun (WGS) entry which is preliminary data.</text>
</comment>
<dbReference type="GO" id="GO:0004857">
    <property type="term" value="F:enzyme inhibitor activity"/>
    <property type="evidence" value="ECO:0007669"/>
    <property type="project" value="TreeGrafter"/>
</dbReference>
<dbReference type="EMBL" id="BARV01037043">
    <property type="protein sequence ID" value="GAI58555.1"/>
    <property type="molecule type" value="Genomic_DNA"/>
</dbReference>
<evidence type="ECO:0000256" key="1">
    <source>
        <dbReference type="ARBA" id="ARBA00023277"/>
    </source>
</evidence>
<sequence>QLQSVDDDIPSAMKKVLQQDSFRELIEAFVKAMSTGKRIYFTGCGATGRLSILLESAWRRFLGEIKKVLPEMGKMGDQVYSVMAGGDFALIKSVEGYEDFPDFGRYQLRERGVENGDVVVAITEGGETPFVIGTAWEGLDAGAKVFFVYNNPTEVLCRYVKRSREVIEEPRITKLDLTTGPMAITGSTRMQATTAELFVVGSAFEIALVRFLRKRLSPKQAAK</sequence>
<feature type="domain" description="SIS" evidence="2">
    <location>
        <begin position="25"/>
        <end position="217"/>
    </location>
</feature>
<dbReference type="InterPro" id="IPR001347">
    <property type="entry name" value="SIS_dom"/>
</dbReference>
<dbReference type="SUPFAM" id="SSF53697">
    <property type="entry name" value="SIS domain"/>
    <property type="match status" value="1"/>
</dbReference>
<dbReference type="AlphaFoldDB" id="X1R5Z2"/>
<dbReference type="GO" id="GO:0070095">
    <property type="term" value="F:fructose-6-phosphate binding"/>
    <property type="evidence" value="ECO:0007669"/>
    <property type="project" value="TreeGrafter"/>
</dbReference>
<feature type="non-terminal residue" evidence="3">
    <location>
        <position position="223"/>
    </location>
</feature>
<reference evidence="3" key="1">
    <citation type="journal article" date="2014" name="Front. Microbiol.">
        <title>High frequency of phylogenetically diverse reductive dehalogenase-homologous genes in deep subseafloor sedimentary metagenomes.</title>
        <authorList>
            <person name="Kawai M."/>
            <person name="Futagami T."/>
            <person name="Toyoda A."/>
            <person name="Takaki Y."/>
            <person name="Nishi S."/>
            <person name="Hori S."/>
            <person name="Arai W."/>
            <person name="Tsubouchi T."/>
            <person name="Morono Y."/>
            <person name="Uchiyama I."/>
            <person name="Ito T."/>
            <person name="Fujiyama A."/>
            <person name="Inagaki F."/>
            <person name="Takami H."/>
        </authorList>
    </citation>
    <scope>NUCLEOTIDE SEQUENCE</scope>
    <source>
        <strain evidence="3">Expedition CK06-06</strain>
    </source>
</reference>
<dbReference type="GO" id="GO:0005829">
    <property type="term" value="C:cytosol"/>
    <property type="evidence" value="ECO:0007669"/>
    <property type="project" value="TreeGrafter"/>
</dbReference>